<gene>
    <name evidence="7" type="ORF">SAMN05421771_0633</name>
</gene>
<sequence>MASALLETVENLLPWLLKGVETLVRVESPSDDPAGINAAADALIGLAAPLHPTVIRYPQTGYGDVLQLDFFRDGDTRKPILLLGHLDTVWPLGTLAAMPLEERGGRLYGPGTLDMKVGVVMALTALKALQQLGLERPATMLLNSDEEIGSPVSRPITERLALESEAVYVLEPPQVLAYKTARKGVGQFNLHVSGVASHAGVDFDRGHSAIRELARLIETVSNFTEPALKRTVNVGRITGGTRSNVVAAEAYAEVDVRIATMSDAATVEALFAGLKVADPHCTLTMTGGINRPPMERTPATVALFEEARRQAASLGIDLEEASTGGGSDGNFTSALGVPTLDGMGAVGEGAHASHENVVLEHLVPRTALLAAMVAGKSRA</sequence>
<evidence type="ECO:0000256" key="5">
    <source>
        <dbReference type="PIRSR" id="PIRSR037238-1"/>
    </source>
</evidence>
<protein>
    <submittedName>
        <fullName evidence="7">Glutamate carboxypeptidase</fullName>
    </submittedName>
</protein>
<dbReference type="STRING" id="474950.SAMN05421771_0633"/>
<dbReference type="Pfam" id="PF01546">
    <property type="entry name" value="Peptidase_M20"/>
    <property type="match status" value="1"/>
</dbReference>
<evidence type="ECO:0000256" key="4">
    <source>
        <dbReference type="ARBA" id="ARBA00022833"/>
    </source>
</evidence>
<keyword evidence="2" id="KW-0479">Metal-binding</keyword>
<dbReference type="Pfam" id="PF07687">
    <property type="entry name" value="M20_dimer"/>
    <property type="match status" value="1"/>
</dbReference>
<comment type="cofactor">
    <cofactor evidence="1">
        <name>Zn(2+)</name>
        <dbReference type="ChEBI" id="CHEBI:29105"/>
    </cofactor>
</comment>
<dbReference type="InterPro" id="IPR036264">
    <property type="entry name" value="Bact_exopeptidase_dim_dom"/>
</dbReference>
<dbReference type="GO" id="GO:0004180">
    <property type="term" value="F:carboxypeptidase activity"/>
    <property type="evidence" value="ECO:0007669"/>
    <property type="project" value="UniProtKB-KW"/>
</dbReference>
<dbReference type="InterPro" id="IPR011650">
    <property type="entry name" value="Peptidase_M20_dimer"/>
</dbReference>
<dbReference type="InterPro" id="IPR002933">
    <property type="entry name" value="Peptidase_M20"/>
</dbReference>
<feature type="domain" description="Peptidase M20 dimerisation" evidence="6">
    <location>
        <begin position="180"/>
        <end position="271"/>
    </location>
</feature>
<evidence type="ECO:0000313" key="7">
    <source>
        <dbReference type="EMBL" id="SFS01946.1"/>
    </source>
</evidence>
<dbReference type="AlphaFoldDB" id="A0A1I6LEP7"/>
<dbReference type="RefSeq" id="WP_089836536.1">
    <property type="nucleotide sequence ID" value="NZ_FOZL01000001.1"/>
</dbReference>
<dbReference type="InterPro" id="IPR017150">
    <property type="entry name" value="Pept_M20_glutamate_carboxypep"/>
</dbReference>
<evidence type="ECO:0000256" key="2">
    <source>
        <dbReference type="ARBA" id="ARBA00022723"/>
    </source>
</evidence>
<reference evidence="7 8" key="1">
    <citation type="submission" date="2016-10" db="EMBL/GenBank/DDBJ databases">
        <authorList>
            <person name="de Groot N.N."/>
        </authorList>
    </citation>
    <scope>NUCLEOTIDE SEQUENCE [LARGE SCALE GENOMIC DNA]</scope>
    <source>
        <strain evidence="7 8">DSM 21001</strain>
    </source>
</reference>
<keyword evidence="7" id="KW-0645">Protease</keyword>
<evidence type="ECO:0000256" key="1">
    <source>
        <dbReference type="ARBA" id="ARBA00001947"/>
    </source>
</evidence>
<proteinExistence type="predicted"/>
<dbReference type="SUPFAM" id="SSF53187">
    <property type="entry name" value="Zn-dependent exopeptidases"/>
    <property type="match status" value="1"/>
</dbReference>
<dbReference type="EMBL" id="FOZL01000001">
    <property type="protein sequence ID" value="SFS01946.1"/>
    <property type="molecule type" value="Genomic_DNA"/>
</dbReference>
<organism evidence="7 8">
    <name type="scientific">Granulicella pectinivorans</name>
    <dbReference type="NCBI Taxonomy" id="474950"/>
    <lineage>
        <taxon>Bacteria</taxon>
        <taxon>Pseudomonadati</taxon>
        <taxon>Acidobacteriota</taxon>
        <taxon>Terriglobia</taxon>
        <taxon>Terriglobales</taxon>
        <taxon>Acidobacteriaceae</taxon>
        <taxon>Granulicella</taxon>
    </lineage>
</organism>
<feature type="active site" evidence="5">
    <location>
        <position position="87"/>
    </location>
</feature>
<dbReference type="SUPFAM" id="SSF55031">
    <property type="entry name" value="Bacterial exopeptidase dimerisation domain"/>
    <property type="match status" value="1"/>
</dbReference>
<dbReference type="CDD" id="cd03885">
    <property type="entry name" value="M20_CPDG2"/>
    <property type="match status" value="1"/>
</dbReference>
<dbReference type="PIRSF" id="PIRSF037238">
    <property type="entry name" value="Carboxypeptidase_G2"/>
    <property type="match status" value="1"/>
</dbReference>
<feature type="active site" description="Proton acceptor" evidence="5">
    <location>
        <position position="146"/>
    </location>
</feature>
<dbReference type="OrthoDB" id="9783294at2"/>
<dbReference type="InterPro" id="IPR001261">
    <property type="entry name" value="ArgE/DapE_CS"/>
</dbReference>
<dbReference type="Gene3D" id="3.30.70.360">
    <property type="match status" value="1"/>
</dbReference>
<evidence type="ECO:0000259" key="6">
    <source>
        <dbReference type="Pfam" id="PF07687"/>
    </source>
</evidence>
<keyword evidence="3" id="KW-0378">Hydrolase</keyword>
<keyword evidence="8" id="KW-1185">Reference proteome</keyword>
<name>A0A1I6LEP7_9BACT</name>
<evidence type="ECO:0000313" key="8">
    <source>
        <dbReference type="Proteomes" id="UP000199024"/>
    </source>
</evidence>
<dbReference type="PANTHER" id="PTHR43808:SF9">
    <property type="entry name" value="BLL0789 PROTEIN"/>
    <property type="match status" value="1"/>
</dbReference>
<dbReference type="InterPro" id="IPR050072">
    <property type="entry name" value="Peptidase_M20A"/>
</dbReference>
<accession>A0A1I6LEP7</accession>
<keyword evidence="7" id="KW-0121">Carboxypeptidase</keyword>
<dbReference type="GO" id="GO:0046872">
    <property type="term" value="F:metal ion binding"/>
    <property type="evidence" value="ECO:0007669"/>
    <property type="project" value="UniProtKB-KW"/>
</dbReference>
<evidence type="ECO:0000256" key="3">
    <source>
        <dbReference type="ARBA" id="ARBA00022801"/>
    </source>
</evidence>
<dbReference type="Gene3D" id="3.40.630.10">
    <property type="entry name" value="Zn peptidases"/>
    <property type="match status" value="1"/>
</dbReference>
<keyword evidence="4" id="KW-0862">Zinc</keyword>
<dbReference type="Proteomes" id="UP000199024">
    <property type="component" value="Unassembled WGS sequence"/>
</dbReference>
<dbReference type="PROSITE" id="PS00758">
    <property type="entry name" value="ARGE_DAPE_CPG2_1"/>
    <property type="match status" value="1"/>
</dbReference>
<dbReference type="PANTHER" id="PTHR43808">
    <property type="entry name" value="ACETYLORNITHINE DEACETYLASE"/>
    <property type="match status" value="1"/>
</dbReference>